<organism evidence="3 4">
    <name type="scientific">Mesorhizobium japonicum R7A</name>
    <dbReference type="NCBI Taxonomy" id="935547"/>
    <lineage>
        <taxon>Bacteria</taxon>
        <taxon>Pseudomonadati</taxon>
        <taxon>Pseudomonadota</taxon>
        <taxon>Alphaproteobacteria</taxon>
        <taxon>Hyphomicrobiales</taxon>
        <taxon>Phyllobacteriaceae</taxon>
        <taxon>Mesorhizobium</taxon>
    </lineage>
</organism>
<protein>
    <submittedName>
        <fullName evidence="3">Type I secretion C-terminal target domain-containing protein</fullName>
    </submittedName>
</protein>
<dbReference type="PANTHER" id="PTHR14139:SF2">
    <property type="entry name" value="CALSYNTENIN-1"/>
    <property type="match status" value="1"/>
</dbReference>
<dbReference type="Gene3D" id="2.60.40.10">
    <property type="entry name" value="Immunoglobulins"/>
    <property type="match status" value="13"/>
</dbReference>
<dbReference type="InterPro" id="IPR019960">
    <property type="entry name" value="T1SS_VCA0849"/>
</dbReference>
<dbReference type="InterPro" id="IPR010221">
    <property type="entry name" value="VCBS_dom"/>
</dbReference>
<sequence>MTTSNDLDTVSHSWDEHSEHNGLPSQAQMQVAEASPAQKAAPAATEPVPVDVGNGTPVKPEAPAEAKAPAAAAPHEYVADANHVVKLPANASIDNIKVDGHNLVLEQADGSVIVIKDGALNVPTFIIGDVEVPRVALIAALEASHVDVAFGADGSISAGTGGSPSSAGGDFSVPPGGIGDGFGLSALLPPTDLAFGQPEHRELFPSLIKPNSIPSIIDLTPSVNGGDTIVNEKGLPASSGSEGSGEAQNPAPNSDQSEINTGTFTITSPDGVGSLTIAGQVISGAALANSASTPITITTPLGNTLIINGYDASSGQVSYSYTLEHSEQHPAGADNNSMFDNMTVTVTDTDGDVSAPGTLSVQIVDDVPVAHNANAGALTEDGAATTVGGNVTTDYNNTFGADGPAAASPVNWGTATAMLNGGAVNLTDYGTLTQNANGTWSFVLDNSKPATQALETGDTINVSLGYTLTDHDSDADTKTITFEINGAHDSSTVTVTPSDDANAGGASNVVYEHGLTSVADTSETDTGTFKVTATDGIKDVTIGTETHTLSDWLGKTINTGEGTLTITGVTPAGAGTEATFAYSYTLNAAQAHPAGNGNNTLPDSVAVAVDGIGGTHGDGTISIVIVDDVPVAHNANAGALTEDGAATTVGGNVTTDYNNTFGADGPAAASPVNWGTATAMLNGGAVNLTDYGTLTQNANGTWSFVLDNSKPATQALETGDTINVSLGYTLTDHDSDADTKTITFEINGAHDSSTVTVTPSDDANAGGASNVVYEHGLTSVADTSETDTGTFKVTATDGIKDVTIGTETHTLSDWLGKTINTGEGTLTITGVTPAGAGTEATFAYSYTLNAAQAHPAGNGNNTLPDSVAVAVDGIGGTHGDGTISIVIVDDVPVAHNADAGALTEDGAATTVGGNVTTDYNNTFGADGPAAASPVNWGTATAMLNGGAVNLTDYGTLTQNANGTWSFVLDNSKPATQALADGNTINVSLGYTLTDKDSDTDSKTITFTINGTNDTPTITGDTTGAVIEAGNADPGAVIAGTTSTDPGALTAGTPTVSGTLTAHDPDAGATATWSGNAAGTYGSFAVNATTGVWTYTLDNSKPATNALAEGASATETFTVTVTDDKGATSTQDVTVTITGANDSPVISYAAGNAAGGVTEDGTLTTGGQLASADPDTGHTAAWSISPNSPQGTGTAYGTFSVNSSGQWTYTLNNASAAVQALAQGQSVTETYTVRVTDDKGAWDDQQVTVVINGTNDTPTITGDTTGAVIEAGNADPGAVIAGTTSTDPGALTAGTPTVSGTLTAHDPDAGATATWSGNAAGTYGSFAVNATTGVWTYTLDNSKPATNALAEGASATETFTVTVTDDKGATSTQDVSVTITGANDSPVISYAAGNAAGGVTEDGTLTTGGQLASADPDTGHTAAWSISPNSPQGTGTAYGTFSVNSSGQWTYTLNNASAAVQALAQGQSVTETYTVRVTDDKGAWDDQQVTVVINGTNDTPTITGDTTGAVIEAGNADPGAVIAGTTSTDPGALTAGTPTVSGTLTAHDPDAGATATWSGNAAGTYGSFAVNATTGVWTYTLDNSKPATNALAEGASATETFTVTVTDDKGATSTQDVTVTITGANDSPVISYAAGNAAGGVTEDGTLTTGGQLASADPDTGHTAAWSISPNSPQGTGTAYGTFSVNSSGQWTYTLNNASAAVQALAQGQSVTETYTVRVTDDKGAWDDQQVTVVINGTNDTPTITGDTTGAVIEAGNADPGAVIAGTTSTDPGALTAGTPTVSGTLTAHDPDAGATATWSGNAAGTYGSFAVNATTGVWTYTLDNSKPATNALAEGASATETFTVTVTDDKGATSTQDVSVTITGANDSPVISYAAGNAAGGVTEDGTLTTGGQLASADPDTGHTAAWSISPNSPQGTGTAYGTFSVNSSGQWTYTLNNASAAVQALAQGQSVTETYTVRVTDDKGAWDDQQVTVVINGTNDTPTITGDTTGAVIEAGNADPGAVIAGTTSTDPGALTAGTPTVSGTLTAHDPDAGATATWSGNAAGTYGSFAVNATTGVWTYTLDNSKPATNALAEGASATETFTVTVTDDKGATSTQDVTVTITGANDSPVISYAAGNAAGGVTEDGTLTTGGQLASADPDTGHTAAWSISPNSPQGTGTAYGTFSVNSSGQWTYTLNNASAAVQALAQGQSVTETYTVRVTDDKGAWDDQQVTVVINGTNDVPVVTNSHNWMSSDPSQQAATGHPDGYPLLVNIPTDPDGNNLTVTAASVPVGVYYFDGAAYHVVTSGMTLFQTGGINLLDDLVYRPTATANDTVNLNLSLNVSDGLVTTTENVGIHEVAPNRLPTDSSEVSNDGHPLTSGSSQTHDLTISQTTVNGIIADPHGSTVVVYTDFQNTPITTPIPASEQNPGTFNDGSTGSHREQEVQAEIVINGNHFVVVEADTTAAKFEQSWSYDSASGMMKATVNYDNILLNGTGQSLANYLIDHPPSAGDTWTLFYTDNAGGPYQARTLQFDFFTHDPGDPGITVTGDATLPDQIYGTSGHDVLSGGGGNDIIYGAGGDDLIIGGLGKDTMTGGAGADTFKLDHLDIKDLIADYHGGEGDKIDLSALFDTAPANSISNYVHYNSATSTVSVDTSGSGNAANFVDVAVLQNAPAAGTINILYDDSNHVQHTATI</sequence>
<dbReference type="InterPro" id="IPR040853">
    <property type="entry name" value="RapA2_cadherin-like"/>
</dbReference>
<dbReference type="PROSITE" id="PS50268">
    <property type="entry name" value="CADHERIN_2"/>
    <property type="match status" value="5"/>
</dbReference>
<feature type="region of interest" description="Disordered" evidence="1">
    <location>
        <begin position="227"/>
        <end position="266"/>
    </location>
</feature>
<feature type="region of interest" description="Disordered" evidence="1">
    <location>
        <begin position="2344"/>
        <end position="2369"/>
    </location>
</feature>
<dbReference type="NCBIfam" id="TIGR03661">
    <property type="entry name" value="T1SS_VCA0849"/>
    <property type="match status" value="1"/>
</dbReference>
<dbReference type="NCBIfam" id="TIGR01965">
    <property type="entry name" value="VCBS_repeat"/>
    <property type="match status" value="13"/>
</dbReference>
<accession>A0ABX6MYU4</accession>
<feature type="domain" description="Cadherin" evidence="2">
    <location>
        <begin position="1998"/>
        <end position="2113"/>
    </location>
</feature>
<gene>
    <name evidence="3" type="ORF">R7A2020_28590</name>
</gene>
<feature type="domain" description="Cadherin" evidence="2">
    <location>
        <begin position="1030"/>
        <end position="1145"/>
    </location>
</feature>
<feature type="compositionally biased region" description="Polar residues" evidence="1">
    <location>
        <begin position="2407"/>
        <end position="2420"/>
    </location>
</feature>
<dbReference type="PANTHER" id="PTHR14139">
    <property type="entry name" value="CALSYNTENIN"/>
    <property type="match status" value="1"/>
</dbReference>
<dbReference type="SMART" id="SM00112">
    <property type="entry name" value="CA"/>
    <property type="match status" value="5"/>
</dbReference>
<dbReference type="PROSITE" id="PS00330">
    <property type="entry name" value="HEMOLYSIN_CALCIUM"/>
    <property type="match status" value="1"/>
</dbReference>
<dbReference type="Proteomes" id="UP000500892">
    <property type="component" value="Chromosome"/>
</dbReference>
<evidence type="ECO:0000313" key="4">
    <source>
        <dbReference type="Proteomes" id="UP000500892"/>
    </source>
</evidence>
<proteinExistence type="predicted"/>
<feature type="domain" description="Cadherin" evidence="2">
    <location>
        <begin position="1514"/>
        <end position="1629"/>
    </location>
</feature>
<evidence type="ECO:0000259" key="2">
    <source>
        <dbReference type="PROSITE" id="PS50268"/>
    </source>
</evidence>
<feature type="region of interest" description="Disordered" evidence="1">
    <location>
        <begin position="2401"/>
        <end position="2423"/>
    </location>
</feature>
<dbReference type="InterPro" id="IPR011049">
    <property type="entry name" value="Serralysin-like_metalloprot_C"/>
</dbReference>
<evidence type="ECO:0000313" key="3">
    <source>
        <dbReference type="EMBL" id="QJF04574.1"/>
    </source>
</evidence>
<dbReference type="InterPro" id="IPR002126">
    <property type="entry name" value="Cadherin-like_dom"/>
</dbReference>
<feature type="compositionally biased region" description="Polar residues" evidence="1">
    <location>
        <begin position="250"/>
        <end position="266"/>
    </location>
</feature>
<feature type="domain" description="Cadherin" evidence="2">
    <location>
        <begin position="1272"/>
        <end position="1387"/>
    </location>
</feature>
<dbReference type="GeneID" id="66686005"/>
<feature type="compositionally biased region" description="Polar residues" evidence="1">
    <location>
        <begin position="1"/>
        <end position="12"/>
    </location>
</feature>
<dbReference type="EMBL" id="CP051772">
    <property type="protein sequence ID" value="QJF04574.1"/>
    <property type="molecule type" value="Genomic_DNA"/>
</dbReference>
<dbReference type="RefSeq" id="WP_169627209.1">
    <property type="nucleotide sequence ID" value="NZ_CP051772.1"/>
</dbReference>
<dbReference type="InterPro" id="IPR018511">
    <property type="entry name" value="Hemolysin-typ_Ca-bd_CS"/>
</dbReference>
<feature type="domain" description="Cadherin" evidence="2">
    <location>
        <begin position="1756"/>
        <end position="1871"/>
    </location>
</feature>
<dbReference type="Pfam" id="PF00353">
    <property type="entry name" value="HemolysinCabind"/>
    <property type="match status" value="1"/>
</dbReference>
<name>A0ABX6MYU4_9HYPH</name>
<keyword evidence="4" id="KW-1185">Reference proteome</keyword>
<dbReference type="SUPFAM" id="SSF51120">
    <property type="entry name" value="beta-Roll"/>
    <property type="match status" value="1"/>
</dbReference>
<dbReference type="Pfam" id="PF17803">
    <property type="entry name" value="Cadherin_4"/>
    <property type="match status" value="5"/>
</dbReference>
<feature type="region of interest" description="Disordered" evidence="1">
    <location>
        <begin position="1"/>
        <end position="65"/>
    </location>
</feature>
<dbReference type="InterPro" id="IPR013783">
    <property type="entry name" value="Ig-like_fold"/>
</dbReference>
<dbReference type="PRINTS" id="PR00313">
    <property type="entry name" value="CABNDNGRPT"/>
</dbReference>
<evidence type="ECO:0000256" key="1">
    <source>
        <dbReference type="SAM" id="MobiDB-lite"/>
    </source>
</evidence>
<feature type="compositionally biased region" description="Low complexity" evidence="1">
    <location>
        <begin position="32"/>
        <end position="47"/>
    </location>
</feature>
<dbReference type="InterPro" id="IPR001343">
    <property type="entry name" value="Hemolysn_Ca-bd"/>
</dbReference>
<reference evidence="3 4" key="1">
    <citation type="submission" date="2020-04" db="EMBL/GenBank/DDBJ databases">
        <title>Mesorhizobium japonicum R7A epigenetic regulation of quorum sensing and ICE transfer.</title>
        <authorList>
            <person name="Ramsay J.P."/>
            <person name="Colombi E."/>
            <person name="Perry B.J."/>
            <person name="Staltari A."/>
        </authorList>
    </citation>
    <scope>NUCLEOTIDE SEQUENCE [LARGE SCALE GENOMIC DNA]</scope>
    <source>
        <strain evidence="3 4">R7A</strain>
    </source>
</reference>